<dbReference type="Gene3D" id="3.10.129.10">
    <property type="entry name" value="Hotdog Thioesterase"/>
    <property type="match status" value="1"/>
</dbReference>
<protein>
    <submittedName>
        <fullName evidence="3">MaoC family dehydratase</fullName>
    </submittedName>
</protein>
<evidence type="ECO:0000313" key="4">
    <source>
        <dbReference type="Proteomes" id="UP001592581"/>
    </source>
</evidence>
<dbReference type="RefSeq" id="WP_380565118.1">
    <property type="nucleotide sequence ID" value="NZ_JBEUKS010000005.1"/>
</dbReference>
<keyword evidence="4" id="KW-1185">Reference proteome</keyword>
<organism evidence="3 4">
    <name type="scientific">Streptacidiphilus jeojiensis</name>
    <dbReference type="NCBI Taxonomy" id="3229225"/>
    <lineage>
        <taxon>Bacteria</taxon>
        <taxon>Bacillati</taxon>
        <taxon>Actinomycetota</taxon>
        <taxon>Actinomycetes</taxon>
        <taxon>Kitasatosporales</taxon>
        <taxon>Streptomycetaceae</taxon>
        <taxon>Streptacidiphilus</taxon>
    </lineage>
</organism>
<dbReference type="InterPro" id="IPR029069">
    <property type="entry name" value="HotDog_dom_sf"/>
</dbReference>
<feature type="domain" description="MaoC-like" evidence="2">
    <location>
        <begin position="10"/>
        <end position="128"/>
    </location>
</feature>
<accession>A0ABV6XNL8</accession>
<name>A0ABV6XNL8_9ACTN</name>
<comment type="caution">
    <text evidence="3">The sequence shown here is derived from an EMBL/GenBank/DDBJ whole genome shotgun (WGS) entry which is preliminary data.</text>
</comment>
<dbReference type="InterPro" id="IPR002539">
    <property type="entry name" value="MaoC-like_dom"/>
</dbReference>
<gene>
    <name evidence="3" type="ORF">ABUW04_15245</name>
</gene>
<dbReference type="PANTHER" id="PTHR42993:SF1">
    <property type="entry name" value="MAOC-LIKE DEHYDRATASE DOMAIN-CONTAINING PROTEIN"/>
    <property type="match status" value="1"/>
</dbReference>
<dbReference type="PANTHER" id="PTHR42993">
    <property type="entry name" value="MAOC-LIKE DEHYDRATASE DOMAIN-CONTAINING PROTEIN"/>
    <property type="match status" value="1"/>
</dbReference>
<evidence type="ECO:0000313" key="3">
    <source>
        <dbReference type="EMBL" id="MFC1439612.1"/>
    </source>
</evidence>
<dbReference type="Proteomes" id="UP001592581">
    <property type="component" value="Unassembled WGS sequence"/>
</dbReference>
<dbReference type="CDD" id="cd03450">
    <property type="entry name" value="NodN"/>
    <property type="match status" value="1"/>
</dbReference>
<sequence>MATFASLADFTAAVGTELGSSEWLTVDQDRINLFAEATGDHQWIHVDPERAAAGPFGTTIAHGYLTLSLIPALVKECYSIEGGLRMAVNYGSDKVRFPAPVPVGSTIRATAELVSVTEVAGGVQALVRVTISNKDGGKPHCVADTITRFYV</sequence>
<reference evidence="3 4" key="1">
    <citation type="submission" date="2024-06" db="EMBL/GenBank/DDBJ databases">
        <authorList>
            <person name="Lee S.D."/>
        </authorList>
    </citation>
    <scope>NUCLEOTIDE SEQUENCE [LARGE SCALE GENOMIC DNA]</scope>
    <source>
        <strain evidence="3 4">N1-10</strain>
    </source>
</reference>
<evidence type="ECO:0000256" key="1">
    <source>
        <dbReference type="ARBA" id="ARBA00005254"/>
    </source>
</evidence>
<dbReference type="InterPro" id="IPR039375">
    <property type="entry name" value="NodN-like"/>
</dbReference>
<proteinExistence type="inferred from homology"/>
<dbReference type="Pfam" id="PF01575">
    <property type="entry name" value="MaoC_dehydratas"/>
    <property type="match status" value="1"/>
</dbReference>
<evidence type="ECO:0000259" key="2">
    <source>
        <dbReference type="Pfam" id="PF01575"/>
    </source>
</evidence>
<comment type="similarity">
    <text evidence="1">Belongs to the enoyl-CoA hydratase/isomerase family.</text>
</comment>
<dbReference type="SUPFAM" id="SSF54637">
    <property type="entry name" value="Thioesterase/thiol ester dehydrase-isomerase"/>
    <property type="match status" value="1"/>
</dbReference>
<dbReference type="EMBL" id="JBEUKS010000005">
    <property type="protein sequence ID" value="MFC1439612.1"/>
    <property type="molecule type" value="Genomic_DNA"/>
</dbReference>